<evidence type="ECO:0000313" key="1">
    <source>
        <dbReference type="EMBL" id="JAH09506.1"/>
    </source>
</evidence>
<reference evidence="1" key="1">
    <citation type="submission" date="2014-11" db="EMBL/GenBank/DDBJ databases">
        <authorList>
            <person name="Amaro Gonzalez C."/>
        </authorList>
    </citation>
    <scope>NUCLEOTIDE SEQUENCE</scope>
</reference>
<organism evidence="1">
    <name type="scientific">Anguilla anguilla</name>
    <name type="common">European freshwater eel</name>
    <name type="synonym">Muraena anguilla</name>
    <dbReference type="NCBI Taxonomy" id="7936"/>
    <lineage>
        <taxon>Eukaryota</taxon>
        <taxon>Metazoa</taxon>
        <taxon>Chordata</taxon>
        <taxon>Craniata</taxon>
        <taxon>Vertebrata</taxon>
        <taxon>Euteleostomi</taxon>
        <taxon>Actinopterygii</taxon>
        <taxon>Neopterygii</taxon>
        <taxon>Teleostei</taxon>
        <taxon>Anguilliformes</taxon>
        <taxon>Anguillidae</taxon>
        <taxon>Anguilla</taxon>
    </lineage>
</organism>
<proteinExistence type="predicted"/>
<reference evidence="1" key="2">
    <citation type="journal article" date="2015" name="Fish Shellfish Immunol.">
        <title>Early steps in the European eel (Anguilla anguilla)-Vibrio vulnificus interaction in the gills: Role of the RtxA13 toxin.</title>
        <authorList>
            <person name="Callol A."/>
            <person name="Pajuelo D."/>
            <person name="Ebbesson L."/>
            <person name="Teles M."/>
            <person name="MacKenzie S."/>
            <person name="Amaro C."/>
        </authorList>
    </citation>
    <scope>NUCLEOTIDE SEQUENCE</scope>
</reference>
<name>A0A0E9PY04_ANGAN</name>
<dbReference type="AlphaFoldDB" id="A0A0E9PY04"/>
<sequence length="32" mass="3869">MLMIHYRRVLLEVVSIGYRCLPNQRSAYCVKR</sequence>
<accession>A0A0E9PY04</accession>
<dbReference type="EMBL" id="GBXM01099071">
    <property type="protein sequence ID" value="JAH09506.1"/>
    <property type="molecule type" value="Transcribed_RNA"/>
</dbReference>
<protein>
    <submittedName>
        <fullName evidence="1">Uncharacterized protein</fullName>
    </submittedName>
</protein>